<dbReference type="PANTHER" id="PTHR22911:SF79">
    <property type="entry name" value="MOBA-LIKE NTP TRANSFERASE DOMAIN-CONTAINING PROTEIN"/>
    <property type="match status" value="1"/>
</dbReference>
<evidence type="ECO:0000313" key="4">
    <source>
        <dbReference type="Proteomes" id="UP000671879"/>
    </source>
</evidence>
<name>A0A9Q7AM90_9BACT</name>
<feature type="domain" description="EamA" evidence="2">
    <location>
        <begin position="7"/>
        <end position="140"/>
    </location>
</feature>
<dbReference type="InterPro" id="IPR037185">
    <property type="entry name" value="EmrE-like"/>
</dbReference>
<sequence>MDRSHRKGLFAVAFAGLLWALLAPAGKMLIQDGVEAPTIAFFRVITVLALTGPFLFLFRRQAFRVTPSQLGFLFLYGGVGVAASYVGYLMSLHWLSVPFALLLHYTFPIMTLLGASLITGERPLKGQLFAALFILSGVALPMIGSDSSLSGCFSLPGLLWGLLAAMAMAMQSLFGRLTGKGGAPFSTETLFFYAHLFAGIVLGLGKTVGQGWSDLALVGGRQWLLIATLGVFGSLLPYAVFYFGLRHVDASTASLAATVEIVGGVALTAFILGQIPQETEVWGCLAIIVGLVLNARAPLREG</sequence>
<feature type="transmembrane region" description="Helical" evidence="1">
    <location>
        <begin position="94"/>
        <end position="116"/>
    </location>
</feature>
<dbReference type="RefSeq" id="WP_274373397.1">
    <property type="nucleotide sequence ID" value="NZ_CP072943.1"/>
</dbReference>
<dbReference type="KEGG" id="aram:KAR29_12875"/>
<dbReference type="InterPro" id="IPR000620">
    <property type="entry name" value="EamA_dom"/>
</dbReference>
<feature type="transmembrane region" description="Helical" evidence="1">
    <location>
        <begin position="40"/>
        <end position="58"/>
    </location>
</feature>
<keyword evidence="1" id="KW-0812">Transmembrane</keyword>
<reference evidence="4" key="1">
    <citation type="submission" date="2021-04" db="EMBL/GenBank/DDBJ databases">
        <title>A novel Synergistetes isolate from a pyrite-forming mixed culture.</title>
        <authorList>
            <person name="Bunk B."/>
            <person name="Sproer C."/>
            <person name="Spring S."/>
            <person name="Pester M."/>
        </authorList>
    </citation>
    <scope>NUCLEOTIDE SEQUENCE [LARGE SCALE GENOMIC DNA]</scope>
    <source>
        <strain evidence="4">J.5.4.2-T.3.5.2</strain>
    </source>
</reference>
<dbReference type="AlphaFoldDB" id="A0A9Q7AM90"/>
<evidence type="ECO:0000256" key="1">
    <source>
        <dbReference type="SAM" id="Phobius"/>
    </source>
</evidence>
<dbReference type="Pfam" id="PF00892">
    <property type="entry name" value="EamA"/>
    <property type="match status" value="2"/>
</dbReference>
<keyword evidence="4" id="KW-1185">Reference proteome</keyword>
<organism evidence="3 4">
    <name type="scientific">Aminithiophilus ramosus</name>
    <dbReference type="NCBI Taxonomy" id="3029084"/>
    <lineage>
        <taxon>Bacteria</taxon>
        <taxon>Thermotogati</taxon>
        <taxon>Synergistota</taxon>
        <taxon>Synergistia</taxon>
        <taxon>Synergistales</taxon>
        <taxon>Aminithiophilaceae</taxon>
        <taxon>Aminithiophilus</taxon>
    </lineage>
</organism>
<feature type="domain" description="EamA" evidence="2">
    <location>
        <begin position="156"/>
        <end position="294"/>
    </location>
</feature>
<dbReference type="EMBL" id="CP072943">
    <property type="protein sequence ID" value="QTX32182.1"/>
    <property type="molecule type" value="Genomic_DNA"/>
</dbReference>
<feature type="transmembrane region" description="Helical" evidence="1">
    <location>
        <begin position="70"/>
        <end position="88"/>
    </location>
</feature>
<evidence type="ECO:0000313" key="3">
    <source>
        <dbReference type="EMBL" id="QTX32182.1"/>
    </source>
</evidence>
<protein>
    <submittedName>
        <fullName evidence="3">EamA family transporter</fullName>
    </submittedName>
</protein>
<feature type="transmembrane region" description="Helical" evidence="1">
    <location>
        <begin position="128"/>
        <end position="145"/>
    </location>
</feature>
<proteinExistence type="predicted"/>
<feature type="transmembrane region" description="Helical" evidence="1">
    <location>
        <begin position="190"/>
        <end position="208"/>
    </location>
</feature>
<feature type="transmembrane region" description="Helical" evidence="1">
    <location>
        <begin position="157"/>
        <end position="178"/>
    </location>
</feature>
<feature type="transmembrane region" description="Helical" evidence="1">
    <location>
        <begin position="255"/>
        <end position="275"/>
    </location>
</feature>
<dbReference type="GO" id="GO:0016020">
    <property type="term" value="C:membrane"/>
    <property type="evidence" value="ECO:0007669"/>
    <property type="project" value="InterPro"/>
</dbReference>
<gene>
    <name evidence="3" type="ORF">KAR29_12875</name>
</gene>
<keyword evidence="1" id="KW-1133">Transmembrane helix</keyword>
<accession>A0A9Q7AM90</accession>
<evidence type="ECO:0000259" key="2">
    <source>
        <dbReference type="Pfam" id="PF00892"/>
    </source>
</evidence>
<dbReference type="Proteomes" id="UP000671879">
    <property type="component" value="Chromosome"/>
</dbReference>
<feature type="transmembrane region" description="Helical" evidence="1">
    <location>
        <begin position="223"/>
        <end position="243"/>
    </location>
</feature>
<dbReference type="PANTHER" id="PTHR22911">
    <property type="entry name" value="ACYL-MALONYL CONDENSING ENZYME-RELATED"/>
    <property type="match status" value="1"/>
</dbReference>
<dbReference type="SUPFAM" id="SSF103481">
    <property type="entry name" value="Multidrug resistance efflux transporter EmrE"/>
    <property type="match status" value="2"/>
</dbReference>
<keyword evidence="1" id="KW-0472">Membrane</keyword>